<name>A0ABT2VJL0_9ALTE</name>
<dbReference type="InterPro" id="IPR029058">
    <property type="entry name" value="AB_hydrolase_fold"/>
</dbReference>
<evidence type="ECO:0000313" key="2">
    <source>
        <dbReference type="EMBL" id="MCU7553422.1"/>
    </source>
</evidence>
<dbReference type="Pfam" id="PF00561">
    <property type="entry name" value="Abhydrolase_1"/>
    <property type="match status" value="1"/>
</dbReference>
<organism evidence="2 3">
    <name type="scientific">Alteromonas salexigens</name>
    <dbReference type="NCBI Taxonomy" id="2982530"/>
    <lineage>
        <taxon>Bacteria</taxon>
        <taxon>Pseudomonadati</taxon>
        <taxon>Pseudomonadota</taxon>
        <taxon>Gammaproteobacteria</taxon>
        <taxon>Alteromonadales</taxon>
        <taxon>Alteromonadaceae</taxon>
        <taxon>Alteromonas/Salinimonas group</taxon>
        <taxon>Alteromonas</taxon>
    </lineage>
</organism>
<dbReference type="Proteomes" id="UP001209257">
    <property type="component" value="Unassembled WGS sequence"/>
</dbReference>
<sequence>MVIILGALALILAAIVSAWLYTRKVDDKIRQHFPPSGQLLPVTGGTIHWQESGSGPPVVLIHGLSGNLHNFSGIEDALAKHYRVYAVDRPGSGHATRLSATDADFAVQATMLLEWMSHIKVNRALIVGHSMGGAVALRMALLAPEKCAGLALLCPLTAPLPDASGAMRRLYIPGPPTRRLLSATLATPYRLRNAKRNLDAIFAPDTVPADFALKYGGALSMHSNACYEAINDVAVMQGSLRQQSRLYHTIRCPTGVLFGAKDRILNPGYHTQCLARALPNLITEHLTDRGHMIPMTAPTQCVEFINDIARRAFPSSHPAD</sequence>
<comment type="caution">
    <text evidence="2">The sequence shown here is derived from an EMBL/GenBank/DDBJ whole genome shotgun (WGS) entry which is preliminary data.</text>
</comment>
<dbReference type="PRINTS" id="PR00412">
    <property type="entry name" value="EPOXHYDRLASE"/>
</dbReference>
<evidence type="ECO:0000313" key="3">
    <source>
        <dbReference type="Proteomes" id="UP001209257"/>
    </source>
</evidence>
<reference evidence="3" key="1">
    <citation type="submission" date="2023-07" db="EMBL/GenBank/DDBJ databases">
        <title>Study on multiphase classification of strain Alteromonas salexigens isolated from the Yellow Sea.</title>
        <authorList>
            <person name="Sun L."/>
        </authorList>
    </citation>
    <scope>NUCLEOTIDE SEQUENCE [LARGE SCALE GENOMIC DNA]</scope>
    <source>
        <strain evidence="3">ASW11-19</strain>
    </source>
</reference>
<dbReference type="InterPro" id="IPR050266">
    <property type="entry name" value="AB_hydrolase_sf"/>
</dbReference>
<dbReference type="InterPro" id="IPR000073">
    <property type="entry name" value="AB_hydrolase_1"/>
</dbReference>
<accession>A0ABT2VJL0</accession>
<keyword evidence="2" id="KW-0378">Hydrolase</keyword>
<protein>
    <submittedName>
        <fullName evidence="2">Alpha/beta fold hydrolase</fullName>
    </submittedName>
</protein>
<feature type="domain" description="AB hydrolase-1" evidence="1">
    <location>
        <begin position="56"/>
        <end position="298"/>
    </location>
</feature>
<gene>
    <name evidence="2" type="ORF">OCL06_02280</name>
</gene>
<dbReference type="EMBL" id="JAOTJC010000004">
    <property type="protein sequence ID" value="MCU7553422.1"/>
    <property type="molecule type" value="Genomic_DNA"/>
</dbReference>
<evidence type="ECO:0000259" key="1">
    <source>
        <dbReference type="Pfam" id="PF00561"/>
    </source>
</evidence>
<dbReference type="GO" id="GO:0016787">
    <property type="term" value="F:hydrolase activity"/>
    <property type="evidence" value="ECO:0007669"/>
    <property type="project" value="UniProtKB-KW"/>
</dbReference>
<dbReference type="Gene3D" id="3.40.50.1820">
    <property type="entry name" value="alpha/beta hydrolase"/>
    <property type="match status" value="1"/>
</dbReference>
<keyword evidence="3" id="KW-1185">Reference proteome</keyword>
<dbReference type="RefSeq" id="WP_262992121.1">
    <property type="nucleotide sequence ID" value="NZ_JAOTJC010000004.1"/>
</dbReference>
<dbReference type="PRINTS" id="PR00111">
    <property type="entry name" value="ABHYDROLASE"/>
</dbReference>
<dbReference type="PANTHER" id="PTHR43798">
    <property type="entry name" value="MONOACYLGLYCEROL LIPASE"/>
    <property type="match status" value="1"/>
</dbReference>
<proteinExistence type="predicted"/>
<dbReference type="SUPFAM" id="SSF53474">
    <property type="entry name" value="alpha/beta-Hydrolases"/>
    <property type="match status" value="1"/>
</dbReference>
<dbReference type="InterPro" id="IPR000639">
    <property type="entry name" value="Epox_hydrolase-like"/>
</dbReference>